<dbReference type="Pfam" id="PF11306">
    <property type="entry name" value="DUF3108"/>
    <property type="match status" value="1"/>
</dbReference>
<feature type="domain" description="Peptidase M16 C-terminal" evidence="3">
    <location>
        <begin position="207"/>
        <end position="381"/>
    </location>
</feature>
<gene>
    <name evidence="4" type="ORF">HNQ61_003741</name>
</gene>
<evidence type="ECO:0000259" key="3">
    <source>
        <dbReference type="Pfam" id="PF05193"/>
    </source>
</evidence>
<feature type="signal peptide" evidence="1">
    <location>
        <begin position="1"/>
        <end position="26"/>
    </location>
</feature>
<evidence type="ECO:0000256" key="1">
    <source>
        <dbReference type="SAM" id="SignalP"/>
    </source>
</evidence>
<dbReference type="EMBL" id="JACHIA010000012">
    <property type="protein sequence ID" value="MBB6072080.1"/>
    <property type="molecule type" value="Genomic_DNA"/>
</dbReference>
<proteinExistence type="predicted"/>
<dbReference type="Proteomes" id="UP000582837">
    <property type="component" value="Unassembled WGS sequence"/>
</dbReference>
<dbReference type="Pfam" id="PF00675">
    <property type="entry name" value="Peptidase_M16"/>
    <property type="match status" value="1"/>
</dbReference>
<evidence type="ECO:0000313" key="4">
    <source>
        <dbReference type="EMBL" id="MBB6072080.1"/>
    </source>
</evidence>
<reference evidence="4 5" key="1">
    <citation type="submission" date="2020-08" db="EMBL/GenBank/DDBJ databases">
        <title>Genomic Encyclopedia of Type Strains, Phase IV (KMG-IV): sequencing the most valuable type-strain genomes for metagenomic binning, comparative biology and taxonomic classification.</title>
        <authorList>
            <person name="Goeker M."/>
        </authorList>
    </citation>
    <scope>NUCLEOTIDE SEQUENCE [LARGE SCALE GENOMIC DNA]</scope>
    <source>
        <strain evidence="4 5">DSM 29007</strain>
    </source>
</reference>
<protein>
    <submittedName>
        <fullName evidence="4">Putative Zn-dependent peptidase</fullName>
    </submittedName>
</protein>
<dbReference type="AlphaFoldDB" id="A0A841H247"/>
<dbReference type="InterPro" id="IPR007863">
    <property type="entry name" value="Peptidase_M16_C"/>
</dbReference>
<comment type="caution">
    <text evidence="4">The sequence shown here is derived from an EMBL/GenBank/DDBJ whole genome shotgun (WGS) entry which is preliminary data.</text>
</comment>
<dbReference type="Pfam" id="PF05193">
    <property type="entry name" value="Peptidase_M16_C"/>
    <property type="match status" value="1"/>
</dbReference>
<evidence type="ECO:0000259" key="2">
    <source>
        <dbReference type="Pfam" id="PF00675"/>
    </source>
</evidence>
<feature type="chain" id="PRO_5033037067" evidence="1">
    <location>
        <begin position="27"/>
        <end position="692"/>
    </location>
</feature>
<evidence type="ECO:0000313" key="5">
    <source>
        <dbReference type="Proteomes" id="UP000582837"/>
    </source>
</evidence>
<dbReference type="InterPro" id="IPR050361">
    <property type="entry name" value="MPP/UQCRC_Complex"/>
</dbReference>
<name>A0A841H247_9BACT</name>
<dbReference type="Gene3D" id="3.30.830.10">
    <property type="entry name" value="Metalloenzyme, LuxS/M16 peptidase-like"/>
    <property type="match status" value="2"/>
</dbReference>
<sequence length="692" mass="72911">MHKIRTARPLAALALAGTLAASPALAQRQPPPAPLPARPLEFPAFRETTLPNGLRLIVVENHAHPVASVSLLVGAGSAHVPASQAGLSNILGDVLTRGTTTRTATQLAEAIESTGGRLSAGSATDYTGIYASVLSENLPIAMELVADVAQNASLPDSEVVAIRDRSASQLRQRLADPGTLANRRLAEELYGNHPYGRLRTVESLGTITRPMLAQFYRTYFRPGNALMVVAGDVRAADVEAQARRWFGGWARGETPRLAFSGLPASSPTRITLVNRPGAVQSSIRIGRLGVLPSSADYPALTVMNRVLGGGSDARLFAILREQHGWTYGAYADVDRPVNQGRLVVLADTRTAVTDSAVAEMLVQIRRLTTEPVSDTEMTAAKGYMIGSFPIQILTAEQVAGEVAITRLLGLPISDLLQRRERIAAVTAADVRRVAARYLRPDSLQIVVVGDAAQLLDKLKAIAPVDLVDADGRAMDPSALTVRASTERFDATKLAAGVQEYRVMVQGNPAGTASYTLAREGAGWKRSAVIGFGPLRQTIDATFGAAFEPLVYAETYAGPFEGKVDARVANGRITGTGALPAQMGGAKTYDASAAGAVFGGMDELMLSTADLSTGKTIVIPVFNSSSGSVAPVTYKIGAAESVTVPAGTFQAYRVDVTGGSAPMTVWLKVDAPHVLVKQEIVGQPVVVELTAAR</sequence>
<dbReference type="InterPro" id="IPR011765">
    <property type="entry name" value="Pept_M16_N"/>
</dbReference>
<dbReference type="InterPro" id="IPR011249">
    <property type="entry name" value="Metalloenz_LuxS/M16"/>
</dbReference>
<dbReference type="SUPFAM" id="SSF63411">
    <property type="entry name" value="LuxS/MPP-like metallohydrolase"/>
    <property type="match status" value="2"/>
</dbReference>
<dbReference type="InterPro" id="IPR021457">
    <property type="entry name" value="DUF3108"/>
</dbReference>
<keyword evidence="1" id="KW-0732">Signal</keyword>
<keyword evidence="5" id="KW-1185">Reference proteome</keyword>
<dbReference type="PANTHER" id="PTHR11851:SF224">
    <property type="entry name" value="PROCESSING PROTEASE"/>
    <property type="match status" value="1"/>
</dbReference>
<dbReference type="RefSeq" id="WP_170034771.1">
    <property type="nucleotide sequence ID" value="NZ_JABDTL010000001.1"/>
</dbReference>
<dbReference type="PANTHER" id="PTHR11851">
    <property type="entry name" value="METALLOPROTEASE"/>
    <property type="match status" value="1"/>
</dbReference>
<accession>A0A841H247</accession>
<dbReference type="GO" id="GO:0046872">
    <property type="term" value="F:metal ion binding"/>
    <property type="evidence" value="ECO:0007669"/>
    <property type="project" value="InterPro"/>
</dbReference>
<organism evidence="4 5">
    <name type="scientific">Longimicrobium terrae</name>
    <dbReference type="NCBI Taxonomy" id="1639882"/>
    <lineage>
        <taxon>Bacteria</taxon>
        <taxon>Pseudomonadati</taxon>
        <taxon>Gemmatimonadota</taxon>
        <taxon>Longimicrobiia</taxon>
        <taxon>Longimicrobiales</taxon>
        <taxon>Longimicrobiaceae</taxon>
        <taxon>Longimicrobium</taxon>
    </lineage>
</organism>
<feature type="domain" description="Peptidase M16 N-terminal" evidence="2">
    <location>
        <begin position="58"/>
        <end position="196"/>
    </location>
</feature>